<dbReference type="InterPro" id="IPR005269">
    <property type="entry name" value="LOG"/>
</dbReference>
<evidence type="ECO:0000313" key="7">
    <source>
        <dbReference type="EMBL" id="CAB5017604.1"/>
    </source>
</evidence>
<dbReference type="EMBL" id="CAEZUD010000007">
    <property type="protein sequence ID" value="CAB4585016.1"/>
    <property type="molecule type" value="Genomic_DNA"/>
</dbReference>
<evidence type="ECO:0000313" key="4">
    <source>
        <dbReference type="EMBL" id="CAB4714778.1"/>
    </source>
</evidence>
<reference evidence="2" key="1">
    <citation type="submission" date="2020-05" db="EMBL/GenBank/DDBJ databases">
        <authorList>
            <person name="Chiriac C."/>
            <person name="Salcher M."/>
            <person name="Ghai R."/>
            <person name="Kavagutti S V."/>
        </authorList>
    </citation>
    <scope>NUCLEOTIDE SEQUENCE</scope>
</reference>
<dbReference type="EMBL" id="CAEZYL010000003">
    <property type="protein sequence ID" value="CAB4714778.1"/>
    <property type="molecule type" value="Genomic_DNA"/>
</dbReference>
<evidence type="ECO:0000313" key="3">
    <source>
        <dbReference type="EMBL" id="CAB4606506.1"/>
    </source>
</evidence>
<name>A0A6J6F8R8_9ZZZZ</name>
<dbReference type="EMBL" id="CAFBME010000005">
    <property type="protein sequence ID" value="CAB4888845.1"/>
    <property type="molecule type" value="Genomic_DNA"/>
</dbReference>
<organism evidence="2">
    <name type="scientific">freshwater metagenome</name>
    <dbReference type="NCBI Taxonomy" id="449393"/>
    <lineage>
        <taxon>unclassified sequences</taxon>
        <taxon>metagenomes</taxon>
        <taxon>ecological metagenomes</taxon>
    </lineage>
</organism>
<evidence type="ECO:0000313" key="1">
    <source>
        <dbReference type="EMBL" id="CAB4531575.1"/>
    </source>
</evidence>
<dbReference type="EMBL" id="CAFBNS010000044">
    <property type="protein sequence ID" value="CAB4958246.1"/>
    <property type="molecule type" value="Genomic_DNA"/>
</dbReference>
<dbReference type="GO" id="GO:0009691">
    <property type="term" value="P:cytokinin biosynthetic process"/>
    <property type="evidence" value="ECO:0007669"/>
    <property type="project" value="InterPro"/>
</dbReference>
<dbReference type="InterPro" id="IPR031100">
    <property type="entry name" value="LOG_fam"/>
</dbReference>
<gene>
    <name evidence="1" type="ORF">UFOPK1380_00374</name>
    <name evidence="2" type="ORF">UFOPK1778_00267</name>
    <name evidence="3" type="ORF">UFOPK1863_00120</name>
    <name evidence="4" type="ORF">UFOPK2689_00152</name>
    <name evidence="5" type="ORF">UFOPK3555_00160</name>
    <name evidence="6" type="ORF">UFOPK3874_00367</name>
    <name evidence="7" type="ORF">UFOPK4095_00819</name>
</gene>
<evidence type="ECO:0000313" key="6">
    <source>
        <dbReference type="EMBL" id="CAB4958246.1"/>
    </source>
</evidence>
<dbReference type="PANTHER" id="PTHR31223">
    <property type="entry name" value="LOG FAMILY PROTEIN YJL055W"/>
    <property type="match status" value="1"/>
</dbReference>
<evidence type="ECO:0000313" key="2">
    <source>
        <dbReference type="EMBL" id="CAB4585016.1"/>
    </source>
</evidence>
<accession>A0A6J6F8R8</accession>
<dbReference type="Pfam" id="PF03641">
    <property type="entry name" value="Lysine_decarbox"/>
    <property type="match status" value="1"/>
</dbReference>
<dbReference type="GO" id="GO:0005829">
    <property type="term" value="C:cytosol"/>
    <property type="evidence" value="ECO:0007669"/>
    <property type="project" value="TreeGrafter"/>
</dbReference>
<dbReference type="NCBIfam" id="TIGR00730">
    <property type="entry name" value="Rossman fold protein, TIGR00730 family"/>
    <property type="match status" value="1"/>
</dbReference>
<dbReference type="EMBL" id="CAEZUY010000004">
    <property type="protein sequence ID" value="CAB4606506.1"/>
    <property type="molecule type" value="Genomic_DNA"/>
</dbReference>
<proteinExistence type="predicted"/>
<dbReference type="AlphaFoldDB" id="A0A6J6F8R8"/>
<dbReference type="EMBL" id="CAFBPI010000047">
    <property type="protein sequence ID" value="CAB5017604.1"/>
    <property type="molecule type" value="Genomic_DNA"/>
</dbReference>
<dbReference type="Gene3D" id="3.40.50.450">
    <property type="match status" value="1"/>
</dbReference>
<sequence>MRVAVYCSSSPAIHPEYVDLAFDVGVAIAQEGWELVWGGGAISMMGAVARGARSVGGSTIGVIPEKLVSIEFQDKESTELHYVADMRSRKAKIEEISDAFIALPGGIGTLEEFFEIWVGRYLGFHAKPIAVCDPTGAYAPLRESLRHLTKLEFMKPGQEELVEWCTDISSAIDACKPA</sequence>
<dbReference type="GO" id="GO:0016799">
    <property type="term" value="F:hydrolase activity, hydrolyzing N-glycosyl compounds"/>
    <property type="evidence" value="ECO:0007669"/>
    <property type="project" value="TreeGrafter"/>
</dbReference>
<dbReference type="SUPFAM" id="SSF102405">
    <property type="entry name" value="MCP/YpsA-like"/>
    <property type="match status" value="1"/>
</dbReference>
<evidence type="ECO:0000313" key="5">
    <source>
        <dbReference type="EMBL" id="CAB4888845.1"/>
    </source>
</evidence>
<dbReference type="EMBL" id="CAEZSC010000013">
    <property type="protein sequence ID" value="CAB4531575.1"/>
    <property type="molecule type" value="Genomic_DNA"/>
</dbReference>
<protein>
    <submittedName>
        <fullName evidence="2">Unannotated protein</fullName>
    </submittedName>
</protein>
<dbReference type="PANTHER" id="PTHR31223:SF70">
    <property type="entry name" value="LOG FAMILY PROTEIN YJL055W"/>
    <property type="match status" value="1"/>
</dbReference>